<evidence type="ECO:0000256" key="13">
    <source>
        <dbReference type="SAM" id="MobiDB-lite"/>
    </source>
</evidence>
<dbReference type="NCBIfam" id="NF006674">
    <property type="entry name" value="PRK09224.1"/>
    <property type="match status" value="1"/>
</dbReference>
<dbReference type="InterPro" id="IPR045865">
    <property type="entry name" value="ACT-like_dom_sf"/>
</dbReference>
<dbReference type="Gene3D" id="3.40.1020.10">
    <property type="entry name" value="Biosynthetic Threonine Deaminase, Domain 3"/>
    <property type="match status" value="1"/>
</dbReference>
<protein>
    <recommendedName>
        <fullName evidence="12">Threonine dehydratase</fullName>
        <ecNumber evidence="12">4.3.1.19</ecNumber>
    </recommendedName>
    <alternativeName>
        <fullName evidence="12">Threonine deaminase</fullName>
    </alternativeName>
</protein>
<comment type="subunit">
    <text evidence="5">Homotetramer.</text>
</comment>
<evidence type="ECO:0000256" key="4">
    <source>
        <dbReference type="ARBA" id="ARBA00010869"/>
    </source>
</evidence>
<dbReference type="UniPathway" id="UPA00047">
    <property type="reaction ID" value="UER00054"/>
</dbReference>
<dbReference type="GO" id="GO:0004794">
    <property type="term" value="F:threonine deaminase activity"/>
    <property type="evidence" value="ECO:0007669"/>
    <property type="project" value="UniProtKB-UniRule"/>
</dbReference>
<dbReference type="AlphaFoldDB" id="A0A7S1YSB0"/>
<dbReference type="GO" id="GO:0003941">
    <property type="term" value="F:L-serine ammonia-lyase activity"/>
    <property type="evidence" value="ECO:0007669"/>
    <property type="project" value="TreeGrafter"/>
</dbReference>
<dbReference type="PROSITE" id="PS00165">
    <property type="entry name" value="DEHYDRATASE_SER_THR"/>
    <property type="match status" value="1"/>
</dbReference>
<dbReference type="FunFam" id="3.40.50.1100:FF:000005">
    <property type="entry name" value="Threonine dehydratase catabolic"/>
    <property type="match status" value="1"/>
</dbReference>
<dbReference type="PROSITE" id="PS51672">
    <property type="entry name" value="ACT_LIKE"/>
    <property type="match status" value="2"/>
</dbReference>
<dbReference type="CDD" id="cd04907">
    <property type="entry name" value="ACT_ThrD-I_2"/>
    <property type="match status" value="1"/>
</dbReference>
<evidence type="ECO:0000256" key="12">
    <source>
        <dbReference type="RuleBase" id="RU362012"/>
    </source>
</evidence>
<dbReference type="PANTHER" id="PTHR48078:SF11">
    <property type="entry name" value="THREONINE DEHYDRATASE, MITOCHONDRIAL"/>
    <property type="match status" value="1"/>
</dbReference>
<evidence type="ECO:0000256" key="9">
    <source>
        <dbReference type="ARBA" id="ARBA00022898"/>
    </source>
</evidence>
<dbReference type="EC" id="4.3.1.19" evidence="12"/>
<dbReference type="NCBIfam" id="TIGR01124">
    <property type="entry name" value="ilvA_2Cterm"/>
    <property type="match status" value="1"/>
</dbReference>
<sequence length="641" mass="70741">MFASTSRHRATSLLRNSRRILSSSMPKRSISPFLISHAQPQPQQPQQPRYKSTAVDNTQTQHGSSIPFDENGDAQSVVVSTPPPPSSQHTTKVEAAAAAVIKTEMVKFPKEHDHNIIIEEEPILLNSKQHAVGYLSKILNARVYEAAIETELQHAKNLSSALGNTILLKREDTQPVFSFKIRGAFNKMAHLTRDELNAGVVACSAGNHAQGVAKSANMLGCRAVIVMPLATPSIKVNSVRVHGGPTVEVRLFGNNYDEAAAEAKRLQLEEGMSMIHPFDDPYVIAGQGTIGMEILKECVSRPLDAIFVCCGGGGMLAGIAAYVKRVRPNVKIIGVEAADAAGMTASLREGKVVTLDHVGLFADGAAVKTIGSETFRVCNKLVDDMITVDTDQICNAIKLSYNDARVVLEPAGALGVAGMKKYIEENQITGGTFCAITSGANMDFDRLRFVSERADDSERTLAVTIPEAPGSFRKLYSLIWPRNVTEFSYRFETEANANVLISFQPMKNIEQDFENVLDDLQENQFTCYDLSHSDLAKNHVRHFAGGRSYVPHERLFRFDFPESPGALQRFLLSLDISWNVSAFHYRNHGHDFGRVLVGIQVPEKCSKNLRTFLDTLGYRYLDETDNPAYQTFLRHGDKKEE</sequence>
<evidence type="ECO:0000256" key="5">
    <source>
        <dbReference type="ARBA" id="ARBA00011881"/>
    </source>
</evidence>
<dbReference type="SUPFAM" id="SSF53686">
    <property type="entry name" value="Tryptophan synthase beta subunit-like PLP-dependent enzymes"/>
    <property type="match status" value="1"/>
</dbReference>
<feature type="compositionally biased region" description="Basic residues" evidence="13">
    <location>
        <begin position="1"/>
        <end position="10"/>
    </location>
</feature>
<dbReference type="GO" id="GO:0030170">
    <property type="term" value="F:pyridoxal phosphate binding"/>
    <property type="evidence" value="ECO:0007669"/>
    <property type="project" value="InterPro"/>
</dbReference>
<feature type="domain" description="ACT-like" evidence="14">
    <location>
        <begin position="459"/>
        <end position="532"/>
    </location>
</feature>
<keyword evidence="6 12" id="KW-0028">Amino-acid biosynthesis</keyword>
<reference evidence="15" key="1">
    <citation type="submission" date="2021-01" db="EMBL/GenBank/DDBJ databases">
        <authorList>
            <person name="Corre E."/>
            <person name="Pelletier E."/>
            <person name="Niang G."/>
            <person name="Scheremetjew M."/>
            <person name="Finn R."/>
            <person name="Kale V."/>
            <person name="Holt S."/>
            <person name="Cochrane G."/>
            <person name="Meng A."/>
            <person name="Brown T."/>
            <person name="Cohen L."/>
        </authorList>
    </citation>
    <scope>NUCLEOTIDE SEQUENCE</scope>
    <source>
        <strain evidence="15">Pop2</strain>
    </source>
</reference>
<evidence type="ECO:0000313" key="15">
    <source>
        <dbReference type="EMBL" id="CAD9317892.1"/>
    </source>
</evidence>
<dbReference type="InterPro" id="IPR005787">
    <property type="entry name" value="Thr_deHydtase_biosynth"/>
</dbReference>
<comment type="pathway">
    <text evidence="3 12">Amino-acid biosynthesis; L-isoleucine biosynthesis; 2-oxobutanoate from L-threonine: step 1/1.</text>
</comment>
<dbReference type="InterPro" id="IPR001926">
    <property type="entry name" value="TrpB-like_PALP"/>
</dbReference>
<feature type="region of interest" description="Disordered" evidence="13">
    <location>
        <begin position="38"/>
        <end position="91"/>
    </location>
</feature>
<evidence type="ECO:0000256" key="2">
    <source>
        <dbReference type="ARBA" id="ARBA00001933"/>
    </source>
</evidence>
<dbReference type="Gene3D" id="3.40.50.1100">
    <property type="match status" value="2"/>
</dbReference>
<dbReference type="CDD" id="cd01562">
    <property type="entry name" value="Thr-dehyd"/>
    <property type="match status" value="1"/>
</dbReference>
<evidence type="ECO:0000259" key="14">
    <source>
        <dbReference type="PROSITE" id="PS51672"/>
    </source>
</evidence>
<evidence type="ECO:0000256" key="3">
    <source>
        <dbReference type="ARBA" id="ARBA00004810"/>
    </source>
</evidence>
<evidence type="ECO:0000256" key="7">
    <source>
        <dbReference type="ARBA" id="ARBA00022624"/>
    </source>
</evidence>
<feature type="compositionally biased region" description="Low complexity" evidence="13">
    <location>
        <begin position="39"/>
        <end position="48"/>
    </location>
</feature>
<dbReference type="InterPro" id="IPR001721">
    <property type="entry name" value="TD_ACT-like"/>
</dbReference>
<keyword evidence="9 12" id="KW-0663">Pyridoxal phosphate</keyword>
<dbReference type="CDD" id="cd04906">
    <property type="entry name" value="ACT_ThrD-I_1"/>
    <property type="match status" value="1"/>
</dbReference>
<dbReference type="InterPro" id="IPR036052">
    <property type="entry name" value="TrpB-like_PALP_sf"/>
</dbReference>
<keyword evidence="10 12" id="KW-0456">Lyase</keyword>
<dbReference type="InterPro" id="IPR000634">
    <property type="entry name" value="Ser/Thr_deHydtase_PyrdxlP-BS"/>
</dbReference>
<feature type="compositionally biased region" description="Polar residues" evidence="13">
    <location>
        <begin position="54"/>
        <end position="64"/>
    </location>
</feature>
<proteinExistence type="inferred from homology"/>
<dbReference type="SUPFAM" id="SSF55021">
    <property type="entry name" value="ACT-like"/>
    <property type="match status" value="2"/>
</dbReference>
<dbReference type="GO" id="GO:0006565">
    <property type="term" value="P:L-serine catabolic process"/>
    <property type="evidence" value="ECO:0007669"/>
    <property type="project" value="TreeGrafter"/>
</dbReference>
<dbReference type="FunFam" id="3.40.1020.10:FF:000001">
    <property type="entry name" value="L-threonine dehydratase"/>
    <property type="match status" value="1"/>
</dbReference>
<gene>
    <name evidence="15" type="ORF">DBRI1063_LOCUS4321</name>
</gene>
<dbReference type="Pfam" id="PF00585">
    <property type="entry name" value="Thr_dehydrat_C"/>
    <property type="match status" value="2"/>
</dbReference>
<dbReference type="PANTHER" id="PTHR48078">
    <property type="entry name" value="THREONINE DEHYDRATASE, MITOCHONDRIAL-RELATED"/>
    <property type="match status" value="1"/>
</dbReference>
<dbReference type="GO" id="GO:0009097">
    <property type="term" value="P:isoleucine biosynthetic process"/>
    <property type="evidence" value="ECO:0007669"/>
    <property type="project" value="UniProtKB-UniRule"/>
</dbReference>
<keyword evidence="8" id="KW-0677">Repeat</keyword>
<evidence type="ECO:0000256" key="6">
    <source>
        <dbReference type="ARBA" id="ARBA00022605"/>
    </source>
</evidence>
<accession>A0A7S1YSB0</accession>
<name>A0A7S1YSB0_9STRA</name>
<feature type="domain" description="ACT-like" evidence="14">
    <location>
        <begin position="554"/>
        <end position="625"/>
    </location>
</feature>
<dbReference type="EMBL" id="HBGN01006740">
    <property type="protein sequence ID" value="CAD9317892.1"/>
    <property type="molecule type" value="Transcribed_RNA"/>
</dbReference>
<dbReference type="Pfam" id="PF00291">
    <property type="entry name" value="PALP"/>
    <property type="match status" value="1"/>
</dbReference>
<comment type="catalytic activity">
    <reaction evidence="1 12">
        <text>L-threonine = 2-oxobutanoate + NH4(+)</text>
        <dbReference type="Rhea" id="RHEA:22108"/>
        <dbReference type="ChEBI" id="CHEBI:16763"/>
        <dbReference type="ChEBI" id="CHEBI:28938"/>
        <dbReference type="ChEBI" id="CHEBI:57926"/>
        <dbReference type="EC" id="4.3.1.19"/>
    </reaction>
</comment>
<comment type="cofactor">
    <cofactor evidence="2 12">
        <name>pyridoxal 5'-phosphate</name>
        <dbReference type="ChEBI" id="CHEBI:597326"/>
    </cofactor>
</comment>
<evidence type="ECO:0000256" key="10">
    <source>
        <dbReference type="ARBA" id="ARBA00023239"/>
    </source>
</evidence>
<feature type="region of interest" description="Disordered" evidence="13">
    <location>
        <begin position="1"/>
        <end position="22"/>
    </location>
</feature>
<evidence type="ECO:0000256" key="11">
    <source>
        <dbReference type="ARBA" id="ARBA00023304"/>
    </source>
</evidence>
<keyword evidence="11 12" id="KW-0100">Branched-chain amino acid biosynthesis</keyword>
<dbReference type="InterPro" id="IPR050147">
    <property type="entry name" value="Ser/Thr_Dehydratase"/>
</dbReference>
<comment type="similarity">
    <text evidence="4 12">Belongs to the serine/threonine dehydratase family.</text>
</comment>
<dbReference type="InterPro" id="IPR038110">
    <property type="entry name" value="TD_ACT-like_sf"/>
</dbReference>
<evidence type="ECO:0000256" key="1">
    <source>
        <dbReference type="ARBA" id="ARBA00001274"/>
    </source>
</evidence>
<dbReference type="GO" id="GO:0006567">
    <property type="term" value="P:L-threonine catabolic process"/>
    <property type="evidence" value="ECO:0007669"/>
    <property type="project" value="TreeGrafter"/>
</dbReference>
<keyword evidence="7 12" id="KW-0412">Isoleucine biosynthesis</keyword>
<evidence type="ECO:0000256" key="8">
    <source>
        <dbReference type="ARBA" id="ARBA00022737"/>
    </source>
</evidence>
<dbReference type="FunFam" id="3.40.50.1100:FF:000007">
    <property type="entry name" value="L-threonine dehydratase catabolic TdcB"/>
    <property type="match status" value="1"/>
</dbReference>
<organism evidence="15">
    <name type="scientific">Ditylum brightwellii</name>
    <dbReference type="NCBI Taxonomy" id="49249"/>
    <lineage>
        <taxon>Eukaryota</taxon>
        <taxon>Sar</taxon>
        <taxon>Stramenopiles</taxon>
        <taxon>Ochrophyta</taxon>
        <taxon>Bacillariophyta</taxon>
        <taxon>Mediophyceae</taxon>
        <taxon>Lithodesmiophycidae</taxon>
        <taxon>Lithodesmiales</taxon>
        <taxon>Lithodesmiaceae</taxon>
        <taxon>Ditylum</taxon>
    </lineage>
</organism>
<feature type="compositionally biased region" description="Low complexity" evidence="13">
    <location>
        <begin position="12"/>
        <end position="22"/>
    </location>
</feature>